<feature type="domain" description="PilZ" evidence="1">
    <location>
        <begin position="6"/>
        <end position="93"/>
    </location>
</feature>
<dbReference type="Proteomes" id="UP000426424">
    <property type="component" value="Chromosome"/>
</dbReference>
<dbReference type="InterPro" id="IPR009875">
    <property type="entry name" value="PilZ_domain"/>
</dbReference>
<dbReference type="SUPFAM" id="SSF141371">
    <property type="entry name" value="PilZ domain-like"/>
    <property type="match status" value="1"/>
</dbReference>
<sequence>MINNNERRQHPRLPVEVRVELHRSDRSMCVVWTNDLSNGGLSLKMNGQGDWPPVGSRVRIRVSDPLGGDDVSPMVDAIVVRHTEAGIAVRFDETPS</sequence>
<dbReference type="Gene3D" id="2.40.10.220">
    <property type="entry name" value="predicted glycosyltransferase like domains"/>
    <property type="match status" value="1"/>
</dbReference>
<dbReference type="OrthoDB" id="7063880at2"/>
<organism evidence="2 3">
    <name type="scientific">Thermochromatium tepidum ATCC 43061</name>
    <dbReference type="NCBI Taxonomy" id="316276"/>
    <lineage>
        <taxon>Bacteria</taxon>
        <taxon>Pseudomonadati</taxon>
        <taxon>Pseudomonadota</taxon>
        <taxon>Gammaproteobacteria</taxon>
        <taxon>Chromatiales</taxon>
        <taxon>Chromatiaceae</taxon>
        <taxon>Thermochromatium</taxon>
    </lineage>
</organism>
<evidence type="ECO:0000313" key="3">
    <source>
        <dbReference type="Proteomes" id="UP000426424"/>
    </source>
</evidence>
<evidence type="ECO:0000259" key="1">
    <source>
        <dbReference type="Pfam" id="PF07238"/>
    </source>
</evidence>
<dbReference type="AlphaFoldDB" id="A0A6I6E4C1"/>
<accession>A0A6I6E4C1</accession>
<dbReference type="KEGG" id="ttp:E6P07_06145"/>
<protein>
    <submittedName>
        <fullName evidence="2">PilZ domain-containing protein</fullName>
    </submittedName>
</protein>
<proteinExistence type="predicted"/>
<reference evidence="2 3" key="1">
    <citation type="submission" date="2019-12" db="EMBL/GenBank/DDBJ databases">
        <title>The complete genome of the thermophilic, anoxygenic phototrophic gammaproteobacterium Thermochromatium tepidum.</title>
        <authorList>
            <person name="Sattley W.M."/>
            <person name="Swingley W.D."/>
            <person name="Burchell B.M."/>
            <person name="Gurbani S.A."/>
            <person name="Kujawa C.M."/>
            <person name="Nuccio D.A."/>
            <person name="Schladweiler J."/>
            <person name="Shaffer K.N."/>
            <person name="Stokes L.M."/>
            <person name="Touchman J.W."/>
            <person name="Blankenship R.E."/>
            <person name="Madigan M.T."/>
        </authorList>
    </citation>
    <scope>NUCLEOTIDE SEQUENCE [LARGE SCALE GENOMIC DNA]</scope>
    <source>
        <strain evidence="2 3">ATCC 43061</strain>
    </source>
</reference>
<keyword evidence="3" id="KW-1185">Reference proteome</keyword>
<dbReference type="RefSeq" id="WP_153974798.1">
    <property type="nucleotide sequence ID" value="NZ_CP039268.1"/>
</dbReference>
<gene>
    <name evidence="2" type="ORF">E6P07_06145</name>
</gene>
<dbReference type="GO" id="GO:0035438">
    <property type="term" value="F:cyclic-di-GMP binding"/>
    <property type="evidence" value="ECO:0007669"/>
    <property type="project" value="InterPro"/>
</dbReference>
<dbReference type="Pfam" id="PF07238">
    <property type="entry name" value="PilZ"/>
    <property type="match status" value="1"/>
</dbReference>
<evidence type="ECO:0000313" key="2">
    <source>
        <dbReference type="EMBL" id="QGU32602.1"/>
    </source>
</evidence>
<name>A0A6I6E4C1_THETI</name>
<dbReference type="EMBL" id="CP039268">
    <property type="protein sequence ID" value="QGU32602.1"/>
    <property type="molecule type" value="Genomic_DNA"/>
</dbReference>